<proteinExistence type="predicted"/>
<evidence type="ECO:0000313" key="2">
    <source>
        <dbReference type="Proteomes" id="UP001230005"/>
    </source>
</evidence>
<evidence type="ECO:0000313" key="1">
    <source>
        <dbReference type="EMBL" id="MDQ0257679.1"/>
    </source>
</evidence>
<sequence>MCLYFLKKEKPPKLGGYLIKFIRILRHRHQMARQQS</sequence>
<comment type="caution">
    <text evidence="1">The sequence shown here is derived from an EMBL/GenBank/DDBJ whole genome shotgun (WGS) entry which is preliminary data.</text>
</comment>
<keyword evidence="2" id="KW-1185">Reference proteome</keyword>
<gene>
    <name evidence="1" type="ORF">J2S74_005141</name>
</gene>
<reference evidence="1 2" key="1">
    <citation type="submission" date="2023-07" db="EMBL/GenBank/DDBJ databases">
        <title>Genomic Encyclopedia of Type Strains, Phase IV (KMG-IV): sequencing the most valuable type-strain genomes for metagenomic binning, comparative biology and taxonomic classification.</title>
        <authorList>
            <person name="Goeker M."/>
        </authorList>
    </citation>
    <scope>NUCLEOTIDE SEQUENCE [LARGE SCALE GENOMIC DNA]</scope>
    <source>
        <strain evidence="1 2">DSM 9768</strain>
    </source>
</reference>
<accession>A0ABU0A3L0</accession>
<name>A0ABU0A3L0_9BACI</name>
<dbReference type="EMBL" id="JAUSUG010000032">
    <property type="protein sequence ID" value="MDQ0257679.1"/>
    <property type="molecule type" value="Genomic_DNA"/>
</dbReference>
<organism evidence="1 2">
    <name type="scientific">Evansella vedderi</name>
    <dbReference type="NCBI Taxonomy" id="38282"/>
    <lineage>
        <taxon>Bacteria</taxon>
        <taxon>Bacillati</taxon>
        <taxon>Bacillota</taxon>
        <taxon>Bacilli</taxon>
        <taxon>Bacillales</taxon>
        <taxon>Bacillaceae</taxon>
        <taxon>Evansella</taxon>
    </lineage>
</organism>
<protein>
    <submittedName>
        <fullName evidence="1">Uncharacterized protein</fullName>
    </submittedName>
</protein>
<dbReference type="Proteomes" id="UP001230005">
    <property type="component" value="Unassembled WGS sequence"/>
</dbReference>